<dbReference type="PANTHER" id="PTHR33990:SF2">
    <property type="entry name" value="PHNB-LIKE DOMAIN-CONTAINING PROTEIN"/>
    <property type="match status" value="1"/>
</dbReference>
<dbReference type="PANTHER" id="PTHR33990">
    <property type="entry name" value="PROTEIN YJDN-RELATED"/>
    <property type="match status" value="1"/>
</dbReference>
<dbReference type="RefSeq" id="WP_066193190.1">
    <property type="nucleotide sequence ID" value="NZ_JARMMB010000028.1"/>
</dbReference>
<reference evidence="2 3" key="1">
    <citation type="journal article" date="2010" name="Int. J. Syst. Evol. Microbiol.">
        <title>Bacillus horneckiae sp. nov., isolated from a spacecraft-assembly clean room.</title>
        <authorList>
            <person name="Vaishampayan P."/>
            <person name="Probst A."/>
            <person name="Krishnamurthi S."/>
            <person name="Ghosh S."/>
            <person name="Osman S."/>
            <person name="McDowall A."/>
            <person name="Ruckmani A."/>
            <person name="Mayilraj S."/>
            <person name="Venkateswaran K."/>
        </authorList>
    </citation>
    <scope>NUCLEOTIDE SEQUENCE [LARGE SCALE GENOMIC DNA]</scope>
    <source>
        <strain evidence="3">1PO1SC</strain>
    </source>
</reference>
<dbReference type="InterPro" id="IPR009725">
    <property type="entry name" value="3_dmu_93_MTrfase"/>
</dbReference>
<dbReference type="Proteomes" id="UP000233343">
    <property type="component" value="Unassembled WGS sequence"/>
</dbReference>
<sequence>MEKNKVQKITTNLWFDTQAEEAARFYVSVFDNAKIGRITRYGKEKYEKHERAEGHVMTVEFTLEGNEFVALNGGPQFKFTEAISFIVNCDSQEELDYYWEKLSEGGDEDAQVCGWLKDKFGVSWQIIPADLTRMISDPDPEKSERVMKAMLQMKKKLDIKILKQAFEG</sequence>
<evidence type="ECO:0000313" key="3">
    <source>
        <dbReference type="Proteomes" id="UP000233343"/>
    </source>
</evidence>
<evidence type="ECO:0000259" key="1">
    <source>
        <dbReference type="Pfam" id="PF06983"/>
    </source>
</evidence>
<feature type="domain" description="PhnB-like" evidence="1">
    <location>
        <begin position="7"/>
        <end position="127"/>
    </location>
</feature>
<keyword evidence="3" id="KW-1185">Reference proteome</keyword>
<gene>
    <name evidence="2" type="ORF">CWS20_11765</name>
</gene>
<evidence type="ECO:0000313" key="2">
    <source>
        <dbReference type="EMBL" id="PKG28837.1"/>
    </source>
</evidence>
<dbReference type="InterPro" id="IPR028973">
    <property type="entry name" value="PhnB-like"/>
</dbReference>
<dbReference type="Pfam" id="PF06983">
    <property type="entry name" value="3-dmu-9_3-mt"/>
    <property type="match status" value="1"/>
</dbReference>
<dbReference type="EMBL" id="PISD01000023">
    <property type="protein sequence ID" value="PKG28837.1"/>
    <property type="molecule type" value="Genomic_DNA"/>
</dbReference>
<dbReference type="CDD" id="cd06588">
    <property type="entry name" value="PhnB_like"/>
    <property type="match status" value="1"/>
</dbReference>
<accession>A0A2N0ZH47</accession>
<proteinExistence type="predicted"/>
<protein>
    <submittedName>
        <fullName evidence="2">VOC family protein</fullName>
    </submittedName>
</protein>
<dbReference type="SUPFAM" id="SSF54593">
    <property type="entry name" value="Glyoxalase/Bleomycin resistance protein/Dihydroxybiphenyl dioxygenase"/>
    <property type="match status" value="1"/>
</dbReference>
<dbReference type="Gene3D" id="3.10.180.10">
    <property type="entry name" value="2,3-Dihydroxybiphenyl 1,2-Dioxygenase, domain 1"/>
    <property type="match status" value="1"/>
</dbReference>
<dbReference type="AlphaFoldDB" id="A0A2N0ZH47"/>
<dbReference type="InterPro" id="IPR029068">
    <property type="entry name" value="Glyas_Bleomycin-R_OHBP_Dase"/>
</dbReference>
<name>A0A2N0ZH47_9BACI</name>
<comment type="caution">
    <text evidence="2">The sequence shown here is derived from an EMBL/GenBank/DDBJ whole genome shotgun (WGS) entry which is preliminary data.</text>
</comment>
<organism evidence="2 3">
    <name type="scientific">Cytobacillus horneckiae</name>
    <dbReference type="NCBI Taxonomy" id="549687"/>
    <lineage>
        <taxon>Bacteria</taxon>
        <taxon>Bacillati</taxon>
        <taxon>Bacillota</taxon>
        <taxon>Bacilli</taxon>
        <taxon>Bacillales</taxon>
        <taxon>Bacillaceae</taxon>
        <taxon>Cytobacillus</taxon>
    </lineage>
</organism>
<dbReference type="PIRSF" id="PIRSF021700">
    <property type="entry name" value="3_dmu_93_MTrfase"/>
    <property type="match status" value="1"/>
</dbReference>